<evidence type="ECO:0000313" key="4">
    <source>
        <dbReference type="EMBL" id="SCU92336.1"/>
    </source>
</evidence>
<dbReference type="AlphaFoldDB" id="A0A1K0ING4"/>
<gene>
    <name evidence="4" type="ORF">CNECB9_5100019</name>
</gene>
<dbReference type="Pfam" id="PF13561">
    <property type="entry name" value="adh_short_C2"/>
    <property type="match status" value="1"/>
</dbReference>
<dbReference type="InterPro" id="IPR057326">
    <property type="entry name" value="KR_dom"/>
</dbReference>
<organism evidence="4">
    <name type="scientific">Cupriavidus necator</name>
    <name type="common">Alcaligenes eutrophus</name>
    <name type="synonym">Ralstonia eutropha</name>
    <dbReference type="NCBI Taxonomy" id="106590"/>
    <lineage>
        <taxon>Bacteria</taxon>
        <taxon>Pseudomonadati</taxon>
        <taxon>Pseudomonadota</taxon>
        <taxon>Betaproteobacteria</taxon>
        <taxon>Burkholderiales</taxon>
        <taxon>Burkholderiaceae</taxon>
        <taxon>Cupriavidus</taxon>
    </lineage>
</organism>
<evidence type="ECO:0000259" key="3">
    <source>
        <dbReference type="SMART" id="SM00822"/>
    </source>
</evidence>
<dbReference type="PRINTS" id="PR00080">
    <property type="entry name" value="SDRFAMILY"/>
</dbReference>
<dbReference type="PANTHER" id="PTHR42760:SF133">
    <property type="entry name" value="3-OXOACYL-[ACYL-CARRIER-PROTEIN] REDUCTASE"/>
    <property type="match status" value="1"/>
</dbReference>
<feature type="domain" description="Ketoreductase" evidence="3">
    <location>
        <begin position="7"/>
        <end position="190"/>
    </location>
</feature>
<dbReference type="NCBIfam" id="NF005559">
    <property type="entry name" value="PRK07231.1"/>
    <property type="match status" value="1"/>
</dbReference>
<dbReference type="FunFam" id="3.40.50.720:FF:000173">
    <property type="entry name" value="3-oxoacyl-[acyl-carrier protein] reductase"/>
    <property type="match status" value="1"/>
</dbReference>
<dbReference type="InterPro" id="IPR002347">
    <property type="entry name" value="SDR_fam"/>
</dbReference>
<evidence type="ECO:0000256" key="1">
    <source>
        <dbReference type="ARBA" id="ARBA00006484"/>
    </source>
</evidence>
<protein>
    <recommendedName>
        <fullName evidence="3">Ketoreductase domain-containing protein</fullName>
    </recommendedName>
</protein>
<dbReference type="RefSeq" id="WP_340529143.1">
    <property type="nucleotide sequence ID" value="NZ_FMSH01000458.1"/>
</dbReference>
<dbReference type="PANTHER" id="PTHR42760">
    <property type="entry name" value="SHORT-CHAIN DEHYDROGENASES/REDUCTASES FAMILY MEMBER"/>
    <property type="match status" value="1"/>
</dbReference>
<proteinExistence type="inferred from homology"/>
<comment type="similarity">
    <text evidence="1">Belongs to the short-chain dehydrogenases/reductases (SDR) family.</text>
</comment>
<dbReference type="EMBL" id="FMSH01000458">
    <property type="protein sequence ID" value="SCU92336.1"/>
    <property type="molecule type" value="Genomic_DNA"/>
</dbReference>
<dbReference type="SUPFAM" id="SSF51735">
    <property type="entry name" value="NAD(P)-binding Rossmann-fold domains"/>
    <property type="match status" value="1"/>
</dbReference>
<dbReference type="GO" id="GO:0016616">
    <property type="term" value="F:oxidoreductase activity, acting on the CH-OH group of donors, NAD or NADP as acceptor"/>
    <property type="evidence" value="ECO:0007669"/>
    <property type="project" value="TreeGrafter"/>
</dbReference>
<keyword evidence="2" id="KW-0560">Oxidoreductase</keyword>
<evidence type="ECO:0000256" key="2">
    <source>
        <dbReference type="ARBA" id="ARBA00023002"/>
    </source>
</evidence>
<dbReference type="PRINTS" id="PR00081">
    <property type="entry name" value="GDHRDH"/>
</dbReference>
<dbReference type="InterPro" id="IPR020904">
    <property type="entry name" value="Sc_DH/Rdtase_CS"/>
</dbReference>
<sequence>MRGLNEKVVVITGAAGGIGKALCKRFCAEGAHVVAVDVNAGALENLSAELKAHSKQLTQLQLDITDHAAVTEAIGKVAEKHGGIDALVNNAGWDVAMQFLETTPEFWQKVIGINLLGPLNLHHAVLPWMVKRKQGKIVNISSDAGRVGSSGESVYSACKGGVIAFSKTIARECARNNINVNVVCPGPTDTALLQSFLGEGEFGQKIYEGLKRAIPLKRLGQPDDIPGIVAFLASDDANFITGQVISVSGGLTMHG</sequence>
<name>A0A1K0ING4_CUPNE</name>
<accession>A0A1K0ING4</accession>
<dbReference type="PROSITE" id="PS00061">
    <property type="entry name" value="ADH_SHORT"/>
    <property type="match status" value="1"/>
</dbReference>
<dbReference type="Gene3D" id="3.40.50.720">
    <property type="entry name" value="NAD(P)-binding Rossmann-like Domain"/>
    <property type="match status" value="1"/>
</dbReference>
<dbReference type="InterPro" id="IPR036291">
    <property type="entry name" value="NAD(P)-bd_dom_sf"/>
</dbReference>
<dbReference type="SMART" id="SM00822">
    <property type="entry name" value="PKS_KR"/>
    <property type="match status" value="1"/>
</dbReference>
<reference evidence="4" key="1">
    <citation type="submission" date="2016-09" db="EMBL/GenBank/DDBJ databases">
        <authorList>
            <person name="Capua I."/>
            <person name="De Benedictis P."/>
            <person name="Joannis T."/>
            <person name="Lombin L.H."/>
            <person name="Cattoli G."/>
        </authorList>
    </citation>
    <scope>NUCLEOTIDE SEQUENCE</scope>
    <source>
        <strain evidence="4">B9</strain>
    </source>
</reference>